<protein>
    <recommendedName>
        <fullName evidence="3">Type IV conjugative transfer system protein TraE</fullName>
    </recommendedName>
</protein>
<proteinExistence type="predicted"/>
<keyword evidence="1" id="KW-1133">Transmembrane helix</keyword>
<sequence>MKLRLFTSTWNGLHLQNHLLLAFSVLMIICNLFLGIALIAKDKTVVLVPPRLIGEASVTANDADAAFKESFGLSLATMMGNVTPTTAPFLADNVARYVAPEAHREMIAAVSEQAEQIKGEQISIQFAPKEVFYHPGIKKVIVSGDYWIRGARNSEQKMVRTYELGLTVRNYSVQLSSLKTYEGPWTQPKEKELEAQVAAASKN</sequence>
<keyword evidence="1" id="KW-0812">Transmembrane</keyword>
<dbReference type="InterPro" id="IPR007973">
    <property type="entry name" value="Pilus_assembly_TraE"/>
</dbReference>
<dbReference type="EMBL" id="LR828254">
    <property type="protein sequence ID" value="CAD0363267.1"/>
    <property type="molecule type" value="Genomic_DNA"/>
</dbReference>
<keyword evidence="2" id="KW-0614">Plasmid</keyword>
<organism evidence="2">
    <name type="scientific">Xanthomonas hortorum pv. gardneri</name>
    <dbReference type="NCBI Taxonomy" id="2754056"/>
    <lineage>
        <taxon>Bacteria</taxon>
        <taxon>Pseudomonadati</taxon>
        <taxon>Pseudomonadota</taxon>
        <taxon>Gammaproteobacteria</taxon>
        <taxon>Lysobacterales</taxon>
        <taxon>Lysobacteraceae</taxon>
        <taxon>Xanthomonas</taxon>
    </lineage>
</organism>
<keyword evidence="1" id="KW-0472">Membrane</keyword>
<dbReference type="AlphaFoldDB" id="A0A0G8KST5"/>
<feature type="transmembrane region" description="Helical" evidence="1">
    <location>
        <begin position="20"/>
        <end position="40"/>
    </location>
</feature>
<evidence type="ECO:0008006" key="3">
    <source>
        <dbReference type="Google" id="ProtNLM"/>
    </source>
</evidence>
<dbReference type="GeneID" id="46984073"/>
<dbReference type="RefSeq" id="WP_005989466.1">
    <property type="nucleotide sequence ID" value="NZ_CP018729.1"/>
</dbReference>
<accession>A0A0G8KST5</accession>
<name>A0A0G8KST5_9XANT</name>
<dbReference type="EMBL" id="LR828254">
    <property type="protein sequence ID" value="CAD0363271.1"/>
    <property type="molecule type" value="Genomic_DNA"/>
</dbReference>
<evidence type="ECO:0000256" key="1">
    <source>
        <dbReference type="SAM" id="Phobius"/>
    </source>
</evidence>
<dbReference type="Pfam" id="PF05309">
    <property type="entry name" value="TraE"/>
    <property type="match status" value="1"/>
</dbReference>
<reference evidence="2" key="1">
    <citation type="submission" date="2020-07" db="EMBL/GenBank/DDBJ databases">
        <authorList>
            <person name="Pothier F. J."/>
        </authorList>
    </citation>
    <scope>NUCLEOTIDE SEQUENCE [LARGE SCALE GENOMIC DNA]</scope>
    <source>
        <plasmid evidence="2">CFBP8129_p211</plasmid>
    </source>
</reference>
<evidence type="ECO:0000313" key="2">
    <source>
        <dbReference type="EMBL" id="CAD0363267.1"/>
    </source>
</evidence>
<gene>
    <name evidence="2" type="ORF">CFBP8129_47120</name>
</gene>
<dbReference type="OrthoDB" id="7405099at2"/>
<geneLocation type="plasmid" evidence="2">
    <name>CFBP8129_p211</name>
</geneLocation>